<protein>
    <submittedName>
        <fullName evidence="3">Uncharacterized protein</fullName>
    </submittedName>
</protein>
<keyword evidence="2" id="KW-1133">Transmembrane helix</keyword>
<gene>
    <name evidence="3" type="ORF">DTL42_15340</name>
</gene>
<evidence type="ECO:0000256" key="2">
    <source>
        <dbReference type="SAM" id="Phobius"/>
    </source>
</evidence>
<dbReference type="EMBL" id="QPEX01000030">
    <property type="protein sequence ID" value="RCS46340.1"/>
    <property type="molecule type" value="Genomic_DNA"/>
</dbReference>
<keyword evidence="1" id="KW-0175">Coiled coil</keyword>
<evidence type="ECO:0000256" key="1">
    <source>
        <dbReference type="SAM" id="Coils"/>
    </source>
</evidence>
<keyword evidence="2" id="KW-0812">Transmembrane</keyword>
<evidence type="ECO:0000313" key="4">
    <source>
        <dbReference type="Proteomes" id="UP000253562"/>
    </source>
</evidence>
<dbReference type="AlphaFoldDB" id="A0A368KPC4"/>
<evidence type="ECO:0000313" key="3">
    <source>
        <dbReference type="EMBL" id="RCS46340.1"/>
    </source>
</evidence>
<dbReference type="Proteomes" id="UP000253562">
    <property type="component" value="Unassembled WGS sequence"/>
</dbReference>
<accession>A0A368KPC4</accession>
<name>A0A368KPC4_9BACT</name>
<dbReference type="RefSeq" id="WP_114369609.1">
    <property type="nucleotide sequence ID" value="NZ_QPEX01000030.1"/>
</dbReference>
<dbReference type="OrthoDB" id="285834at2"/>
<proteinExistence type="predicted"/>
<comment type="caution">
    <text evidence="3">The sequence shown here is derived from an EMBL/GenBank/DDBJ whole genome shotgun (WGS) entry which is preliminary data.</text>
</comment>
<reference evidence="3 4" key="1">
    <citation type="submission" date="2018-07" db="EMBL/GenBank/DDBJ databases">
        <title>Comparative genomes isolates from brazilian mangrove.</title>
        <authorList>
            <person name="De Araujo J.E."/>
            <person name="Taketani R.G."/>
            <person name="Silva M.C.P."/>
            <person name="Lourenco M.V."/>
            <person name="Oliveira V.M."/>
            <person name="Andreote F.D."/>
        </authorList>
    </citation>
    <scope>NUCLEOTIDE SEQUENCE [LARGE SCALE GENOMIC DNA]</scope>
    <source>
        <strain evidence="3 4">HEX PRIS-MGV</strain>
    </source>
</reference>
<feature type="coiled-coil region" evidence="1">
    <location>
        <begin position="74"/>
        <end position="108"/>
    </location>
</feature>
<feature type="transmembrane region" description="Helical" evidence="2">
    <location>
        <begin position="12"/>
        <end position="30"/>
    </location>
</feature>
<keyword evidence="2" id="KW-0472">Membrane</keyword>
<organism evidence="3 4">
    <name type="scientific">Bremerella cremea</name>
    <dbReference type="NCBI Taxonomy" id="1031537"/>
    <lineage>
        <taxon>Bacteria</taxon>
        <taxon>Pseudomonadati</taxon>
        <taxon>Planctomycetota</taxon>
        <taxon>Planctomycetia</taxon>
        <taxon>Pirellulales</taxon>
        <taxon>Pirellulaceae</taxon>
        <taxon>Bremerella</taxon>
    </lineage>
</organism>
<sequence length="145" mass="16516">MTVASLKKKTAVLVRCGLFLLLIGTVWVVGESQAEAQYGYQRYRPSTPVLSPYLGLTANNNGALPNYFAFVRPMENAQQTIQNDNRMFNQQRQELLKQRNELQRLQNEFGQGVIAPTGQAGWFKVGARQGGGFRNTSHYYQRWQK</sequence>